<protein>
    <submittedName>
        <fullName evidence="1">Uncharacterized protein</fullName>
    </submittedName>
</protein>
<accession>A0ABQ9HNA2</accession>
<organism evidence="1 2">
    <name type="scientific">Dryococelus australis</name>
    <dbReference type="NCBI Taxonomy" id="614101"/>
    <lineage>
        <taxon>Eukaryota</taxon>
        <taxon>Metazoa</taxon>
        <taxon>Ecdysozoa</taxon>
        <taxon>Arthropoda</taxon>
        <taxon>Hexapoda</taxon>
        <taxon>Insecta</taxon>
        <taxon>Pterygota</taxon>
        <taxon>Neoptera</taxon>
        <taxon>Polyneoptera</taxon>
        <taxon>Phasmatodea</taxon>
        <taxon>Verophasmatodea</taxon>
        <taxon>Anareolatae</taxon>
        <taxon>Phasmatidae</taxon>
        <taxon>Eurycanthinae</taxon>
        <taxon>Dryococelus</taxon>
    </lineage>
</organism>
<gene>
    <name evidence="1" type="ORF">PR048_012061</name>
</gene>
<dbReference type="Proteomes" id="UP001159363">
    <property type="component" value="Chromosome X"/>
</dbReference>
<reference evidence="1 2" key="1">
    <citation type="submission" date="2023-02" db="EMBL/GenBank/DDBJ databases">
        <title>LHISI_Scaffold_Assembly.</title>
        <authorList>
            <person name="Stuart O.P."/>
            <person name="Cleave R."/>
            <person name="Magrath M.J.L."/>
            <person name="Mikheyev A.S."/>
        </authorList>
    </citation>
    <scope>NUCLEOTIDE SEQUENCE [LARGE SCALE GENOMIC DNA]</scope>
    <source>
        <strain evidence="1">Daus_M_001</strain>
        <tissue evidence="1">Leg muscle</tissue>
    </source>
</reference>
<evidence type="ECO:0000313" key="1">
    <source>
        <dbReference type="EMBL" id="KAJ8885855.1"/>
    </source>
</evidence>
<name>A0ABQ9HNA2_9NEOP</name>
<dbReference type="PANTHER" id="PTHR45913:SF20">
    <property type="entry name" value="GENERAL TRANSCRIPTION FACTOR II-I REPEAT DOMAIN-CONTAINING PROTEIN 2"/>
    <property type="match status" value="1"/>
</dbReference>
<sequence>MHSLYPSRVVSLEIAKVKKLFTDGSLVKRCAIEIAKAFEDVKLAEKFNLVEESMYFSICLDESTDQSNIAQLLIYVRTTSKDFFIKEELFDVCSLHGTIKEKDIYDAVKKSVDKIVGIRKCSDELTHFPSCEEILKEFKEQDKVVAVFDCSFEIQEVIEEFDIRFIEVEDLKRSILLFSNLLCVKIEEQEPRVQLELCDLQTDPFFQTRQEKGPDFFKLLSEDRFHNLQDFRLKMTSMFRSTYKCESMFSTMRVIKNKNRSSLTDTSLCHFLRLSTTGLAVDIQLLDAAERPQSSH</sequence>
<evidence type="ECO:0000313" key="2">
    <source>
        <dbReference type="Proteomes" id="UP001159363"/>
    </source>
</evidence>
<dbReference type="EMBL" id="JARBHB010000004">
    <property type="protein sequence ID" value="KAJ8885855.1"/>
    <property type="molecule type" value="Genomic_DNA"/>
</dbReference>
<comment type="caution">
    <text evidence="1">The sequence shown here is derived from an EMBL/GenBank/DDBJ whole genome shotgun (WGS) entry which is preliminary data.</text>
</comment>
<keyword evidence="2" id="KW-1185">Reference proteome</keyword>
<dbReference type="PANTHER" id="PTHR45913">
    <property type="entry name" value="EPM2A-INTERACTING PROTEIN 1"/>
    <property type="match status" value="1"/>
</dbReference>
<proteinExistence type="predicted"/>